<protein>
    <submittedName>
        <fullName evidence="3">DUF2059 domain-containing protein</fullName>
    </submittedName>
</protein>
<name>A0ABT8YHZ6_9HYPH</name>
<dbReference type="Pfam" id="PF09832">
    <property type="entry name" value="DUF2059"/>
    <property type="match status" value="1"/>
</dbReference>
<keyword evidence="1" id="KW-0732">Signal</keyword>
<feature type="chain" id="PRO_5045726259" evidence="1">
    <location>
        <begin position="28"/>
        <end position="178"/>
    </location>
</feature>
<organism evidence="3 4">
    <name type="scientific">Rhizobium alvei</name>
    <dbReference type="NCBI Taxonomy" id="1132659"/>
    <lineage>
        <taxon>Bacteria</taxon>
        <taxon>Pseudomonadati</taxon>
        <taxon>Pseudomonadota</taxon>
        <taxon>Alphaproteobacteria</taxon>
        <taxon>Hyphomicrobiales</taxon>
        <taxon>Rhizobiaceae</taxon>
        <taxon>Rhizobium/Agrobacterium group</taxon>
        <taxon>Rhizobium</taxon>
    </lineage>
</organism>
<feature type="signal peptide" evidence="1">
    <location>
        <begin position="1"/>
        <end position="27"/>
    </location>
</feature>
<keyword evidence="4" id="KW-1185">Reference proteome</keyword>
<sequence length="178" mass="18881">MMKLRNFGRMAAAAIVIAGAGVFNASAADDVSEAQIKAARAMLSSIAITSQYDLILPRVAVQLKATLIQASPNYESVINEVVDETALQFASRRGDLEREAAIIYAKAFSEEELKAIAAFYTSPAGAKLIKDGPIAARELSKAAEIWGSGITRDLSAAVNKALQEKIDALVKSQPAAQQ</sequence>
<comment type="caution">
    <text evidence="3">The sequence shown here is derived from an EMBL/GenBank/DDBJ whole genome shotgun (WGS) entry which is preliminary data.</text>
</comment>
<dbReference type="RefSeq" id="WP_304375076.1">
    <property type="nucleotide sequence ID" value="NZ_JAUOZU010000003.1"/>
</dbReference>
<proteinExistence type="predicted"/>
<reference evidence="3" key="1">
    <citation type="journal article" date="2015" name="Int. J. Syst. Evol. Microbiol.">
        <title>Rhizobium alvei sp. nov., isolated from a freshwater river.</title>
        <authorList>
            <person name="Sheu S.Y."/>
            <person name="Huang H.W."/>
            <person name="Young C.C."/>
            <person name="Chen W.M."/>
        </authorList>
    </citation>
    <scope>NUCLEOTIDE SEQUENCE</scope>
    <source>
        <strain evidence="3">TNR-22</strain>
    </source>
</reference>
<feature type="domain" description="DUF2059" evidence="2">
    <location>
        <begin position="95"/>
        <end position="152"/>
    </location>
</feature>
<evidence type="ECO:0000313" key="4">
    <source>
        <dbReference type="Proteomes" id="UP001174932"/>
    </source>
</evidence>
<evidence type="ECO:0000313" key="3">
    <source>
        <dbReference type="EMBL" id="MDO6963186.1"/>
    </source>
</evidence>
<gene>
    <name evidence="3" type="ORF">Q4481_04410</name>
</gene>
<evidence type="ECO:0000256" key="1">
    <source>
        <dbReference type="SAM" id="SignalP"/>
    </source>
</evidence>
<dbReference type="Proteomes" id="UP001174932">
    <property type="component" value="Unassembled WGS sequence"/>
</dbReference>
<reference evidence="3" key="2">
    <citation type="submission" date="2023-07" db="EMBL/GenBank/DDBJ databases">
        <authorList>
            <person name="Shen H."/>
        </authorList>
    </citation>
    <scope>NUCLEOTIDE SEQUENCE</scope>
    <source>
        <strain evidence="3">TNR-22</strain>
    </source>
</reference>
<dbReference type="InterPro" id="IPR018637">
    <property type="entry name" value="DUF2059"/>
</dbReference>
<evidence type="ECO:0000259" key="2">
    <source>
        <dbReference type="Pfam" id="PF09832"/>
    </source>
</evidence>
<dbReference type="EMBL" id="JAUOZU010000003">
    <property type="protein sequence ID" value="MDO6963186.1"/>
    <property type="molecule type" value="Genomic_DNA"/>
</dbReference>
<accession>A0ABT8YHZ6</accession>